<organism evidence="2 3">
    <name type="scientific">Podospora didyma</name>
    <dbReference type="NCBI Taxonomy" id="330526"/>
    <lineage>
        <taxon>Eukaryota</taxon>
        <taxon>Fungi</taxon>
        <taxon>Dikarya</taxon>
        <taxon>Ascomycota</taxon>
        <taxon>Pezizomycotina</taxon>
        <taxon>Sordariomycetes</taxon>
        <taxon>Sordariomycetidae</taxon>
        <taxon>Sordariales</taxon>
        <taxon>Podosporaceae</taxon>
        <taxon>Podospora</taxon>
    </lineage>
</organism>
<feature type="region of interest" description="Disordered" evidence="1">
    <location>
        <begin position="498"/>
        <end position="544"/>
    </location>
</feature>
<evidence type="ECO:0000313" key="2">
    <source>
        <dbReference type="EMBL" id="KAK3381240.1"/>
    </source>
</evidence>
<evidence type="ECO:0008006" key="4">
    <source>
        <dbReference type="Google" id="ProtNLM"/>
    </source>
</evidence>
<name>A0AAE0NGV5_9PEZI</name>
<dbReference type="AlphaFoldDB" id="A0AAE0NGV5"/>
<proteinExistence type="predicted"/>
<accession>A0AAE0NGV5</accession>
<evidence type="ECO:0000313" key="3">
    <source>
        <dbReference type="Proteomes" id="UP001285441"/>
    </source>
</evidence>
<sequence>MATPQIGDLVKFAELGWKVYQYGWTDELNASRQYNEFGNDVKHLAKSLQDLSDIINNARGSFRNHGLLPPDNLGWDEFTLFDIIGDYQATLNECIRLINTNRSYLATTGPVANVVWNVMVQPTVEKLRSRILLHNSKIEHVLRPFEADLRLRIHSDLVRRIEGVRDDVRGVHNDVRRMRNELQAMMRALELDHAIDPVSEPDVHRVSISDDKRQVLEVAFVEWESDGYDYPPLRDLADAFIRNFDTSTRCFQPESGWSCPPEAQYWALLTSQFLMDKMLESPEFRSEPPDISHWPRYLHRLQQQLSAECQRFNQHMVTPVIAGSVPPIWPREELPAYIESAKLPVKMEHLLELNLETHTPRRWRRLKLLRYSDGTDRRFRLIITAGDRDGERDKAATETRPIDFDLSTACLIPRYASFNGGEPLEMVLRASGEMHPLVFLSRPDLLKFQQALTGYEVVDNYIAYRLQVVFVLGSNQRVKEFASLQLWRPMRLEGERVMNDADASGGPYSSDDSRRYSTASSVETVHPLRPASDPIPPSHSESPWLQSPIQTQSSPLLQAQIQRGPTSNRTMSQTYYGGYDDPHQPPYSANGIPIRNVLSPASMGSASASTSLTSTIRPRFWRKSPTSPKPDRSVAGSVLSSFSTASHATKPISVSGGANVASTGTLHCKPTEPFLVLFTQNFETSIHGIVAVSLDQKTAANYKACECMSNPNCCIAALERGAGGDGPLKVIRLGGSPKTVTRWDLLPLSEPLRDQRASRASRAGKTWRKVIRISMCFERVDLRKELAGWPCNCTTTTEGQLMDCLNKWHRGRLGLVKEISRRERAEWYKMRYQNLVHVEDRRQLPGARQDWA</sequence>
<dbReference type="EMBL" id="JAULSW010000005">
    <property type="protein sequence ID" value="KAK3381240.1"/>
    <property type="molecule type" value="Genomic_DNA"/>
</dbReference>
<reference evidence="2" key="1">
    <citation type="journal article" date="2023" name="Mol. Phylogenet. Evol.">
        <title>Genome-scale phylogeny and comparative genomics of the fungal order Sordariales.</title>
        <authorList>
            <person name="Hensen N."/>
            <person name="Bonometti L."/>
            <person name="Westerberg I."/>
            <person name="Brannstrom I.O."/>
            <person name="Guillou S."/>
            <person name="Cros-Aarteil S."/>
            <person name="Calhoun S."/>
            <person name="Haridas S."/>
            <person name="Kuo A."/>
            <person name="Mondo S."/>
            <person name="Pangilinan J."/>
            <person name="Riley R."/>
            <person name="LaButti K."/>
            <person name="Andreopoulos B."/>
            <person name="Lipzen A."/>
            <person name="Chen C."/>
            <person name="Yan M."/>
            <person name="Daum C."/>
            <person name="Ng V."/>
            <person name="Clum A."/>
            <person name="Steindorff A."/>
            <person name="Ohm R.A."/>
            <person name="Martin F."/>
            <person name="Silar P."/>
            <person name="Natvig D.O."/>
            <person name="Lalanne C."/>
            <person name="Gautier V."/>
            <person name="Ament-Velasquez S.L."/>
            <person name="Kruys A."/>
            <person name="Hutchinson M.I."/>
            <person name="Powell A.J."/>
            <person name="Barry K."/>
            <person name="Miller A.N."/>
            <person name="Grigoriev I.V."/>
            <person name="Debuchy R."/>
            <person name="Gladieux P."/>
            <person name="Hiltunen Thoren M."/>
            <person name="Johannesson H."/>
        </authorList>
    </citation>
    <scope>NUCLEOTIDE SEQUENCE</scope>
    <source>
        <strain evidence="2">CBS 232.78</strain>
    </source>
</reference>
<evidence type="ECO:0000256" key="1">
    <source>
        <dbReference type="SAM" id="MobiDB-lite"/>
    </source>
</evidence>
<comment type="caution">
    <text evidence="2">The sequence shown here is derived from an EMBL/GenBank/DDBJ whole genome shotgun (WGS) entry which is preliminary data.</text>
</comment>
<protein>
    <recommendedName>
        <fullName evidence="4">Fungal N-terminal domain-containing protein</fullName>
    </recommendedName>
</protein>
<reference evidence="2" key="2">
    <citation type="submission" date="2023-06" db="EMBL/GenBank/DDBJ databases">
        <authorList>
            <consortium name="Lawrence Berkeley National Laboratory"/>
            <person name="Haridas S."/>
            <person name="Hensen N."/>
            <person name="Bonometti L."/>
            <person name="Westerberg I."/>
            <person name="Brannstrom I.O."/>
            <person name="Guillou S."/>
            <person name="Cros-Aarteil S."/>
            <person name="Calhoun S."/>
            <person name="Kuo A."/>
            <person name="Mondo S."/>
            <person name="Pangilinan J."/>
            <person name="Riley R."/>
            <person name="LaButti K."/>
            <person name="Andreopoulos B."/>
            <person name="Lipzen A."/>
            <person name="Chen C."/>
            <person name="Yanf M."/>
            <person name="Daum C."/>
            <person name="Ng V."/>
            <person name="Clum A."/>
            <person name="Steindorff A."/>
            <person name="Ohm R."/>
            <person name="Martin F."/>
            <person name="Silar P."/>
            <person name="Natvig D."/>
            <person name="Lalanne C."/>
            <person name="Gautier V."/>
            <person name="Ament-velasquez S.L."/>
            <person name="Kruys A."/>
            <person name="Hutchinson M.I."/>
            <person name="Powell A.J."/>
            <person name="Barry K."/>
            <person name="Miller A.N."/>
            <person name="Grigoriev I.V."/>
            <person name="Debuchy R."/>
            <person name="Gladieux P."/>
            <person name="Thoren M.H."/>
            <person name="Johannesson H."/>
        </authorList>
    </citation>
    <scope>NUCLEOTIDE SEQUENCE</scope>
    <source>
        <strain evidence="2">CBS 232.78</strain>
    </source>
</reference>
<keyword evidence="3" id="KW-1185">Reference proteome</keyword>
<gene>
    <name evidence="2" type="ORF">B0H63DRAFT_475150</name>
</gene>
<dbReference type="Proteomes" id="UP001285441">
    <property type="component" value="Unassembled WGS sequence"/>
</dbReference>